<name>A0A1C6HA06_9FIRM</name>
<protein>
    <submittedName>
        <fullName evidence="1">Uncharacterized protein</fullName>
    </submittedName>
</protein>
<organism evidence="1">
    <name type="scientific">uncultured Anaerotruncus sp</name>
    <dbReference type="NCBI Taxonomy" id="905011"/>
    <lineage>
        <taxon>Bacteria</taxon>
        <taxon>Bacillati</taxon>
        <taxon>Bacillota</taxon>
        <taxon>Clostridia</taxon>
        <taxon>Eubacteriales</taxon>
        <taxon>Oscillospiraceae</taxon>
        <taxon>Anaerotruncus</taxon>
        <taxon>environmental samples</taxon>
    </lineage>
</organism>
<gene>
    <name evidence="1" type="ORF">SAMEA3545359_00751</name>
</gene>
<proteinExistence type="predicted"/>
<dbReference type="EMBL" id="FMHG01000001">
    <property type="protein sequence ID" value="SCJ54318.1"/>
    <property type="molecule type" value="Genomic_DNA"/>
</dbReference>
<dbReference type="AlphaFoldDB" id="A0A1C6HA06"/>
<reference evidence="1" key="1">
    <citation type="submission" date="2015-09" db="EMBL/GenBank/DDBJ databases">
        <authorList>
            <consortium name="Pathogen Informatics"/>
        </authorList>
    </citation>
    <scope>NUCLEOTIDE SEQUENCE</scope>
    <source>
        <strain evidence="1">2789STDY5834896</strain>
    </source>
</reference>
<evidence type="ECO:0000313" key="1">
    <source>
        <dbReference type="EMBL" id="SCJ54318.1"/>
    </source>
</evidence>
<sequence length="118" mass="13071">MAFLMKKTLESVAVEDSDACCEVHGCITAPPAAQKMRIMLEVFGLRDMDYYIFVEVRDSECECGETVATASYFTPVRPEGCDCKTEIPLEIMVPLTGCQSCEDMVVDVCIQYVGCSCR</sequence>
<accession>A0A1C6HA06</accession>